<dbReference type="NCBIfam" id="NF033788">
    <property type="entry name" value="HTH_metalloreg"/>
    <property type="match status" value="1"/>
</dbReference>
<name>A0A8G2BJH6_9PROT</name>
<dbReference type="PRINTS" id="PR00778">
    <property type="entry name" value="HTHARSR"/>
</dbReference>
<sequence>MEPRKVVAALSALAQETRLGIFRLLVRAGPAGLSAGVIARELGVVASTLSHHLGLLEQAELVRSARRGRHVIYSCDLDGVRSLVRVLGEDLVSAEAGLDCAAE</sequence>
<proteinExistence type="predicted"/>
<feature type="domain" description="HTH arsR-type" evidence="4">
    <location>
        <begin position="1"/>
        <end position="95"/>
    </location>
</feature>
<gene>
    <name evidence="5" type="ORF">SAMN05660686_03211</name>
</gene>
<evidence type="ECO:0000256" key="1">
    <source>
        <dbReference type="ARBA" id="ARBA00023015"/>
    </source>
</evidence>
<dbReference type="AlphaFoldDB" id="A0A8G2BJH6"/>
<reference evidence="5 6" key="1">
    <citation type="submission" date="2016-10" db="EMBL/GenBank/DDBJ databases">
        <authorList>
            <person name="Varghese N."/>
            <person name="Submissions S."/>
        </authorList>
    </citation>
    <scope>NUCLEOTIDE SEQUENCE [LARGE SCALE GENOMIC DNA]</scope>
    <source>
        <strain evidence="5 6">DSM 18839</strain>
    </source>
</reference>
<dbReference type="OrthoDB" id="9804742at2"/>
<accession>A0A8G2BJH6</accession>
<dbReference type="InterPro" id="IPR001845">
    <property type="entry name" value="HTH_ArsR_DNA-bd_dom"/>
</dbReference>
<protein>
    <submittedName>
        <fullName evidence="5">Helix-turn-helix domain-containing protein</fullName>
    </submittedName>
</protein>
<comment type="caution">
    <text evidence="5">The sequence shown here is derived from an EMBL/GenBank/DDBJ whole genome shotgun (WGS) entry which is preliminary data.</text>
</comment>
<evidence type="ECO:0000313" key="5">
    <source>
        <dbReference type="EMBL" id="SDG05000.1"/>
    </source>
</evidence>
<dbReference type="InterPro" id="IPR051011">
    <property type="entry name" value="Metal_resp_trans_reg"/>
</dbReference>
<keyword evidence="3" id="KW-0804">Transcription</keyword>
<dbReference type="Gene3D" id="1.10.10.10">
    <property type="entry name" value="Winged helix-like DNA-binding domain superfamily/Winged helix DNA-binding domain"/>
    <property type="match status" value="1"/>
</dbReference>
<dbReference type="Pfam" id="PF12840">
    <property type="entry name" value="HTH_20"/>
    <property type="match status" value="1"/>
</dbReference>
<keyword evidence="1" id="KW-0805">Transcription regulation</keyword>
<dbReference type="InterPro" id="IPR036390">
    <property type="entry name" value="WH_DNA-bd_sf"/>
</dbReference>
<keyword evidence="6" id="KW-1185">Reference proteome</keyword>
<dbReference type="GO" id="GO:0003677">
    <property type="term" value="F:DNA binding"/>
    <property type="evidence" value="ECO:0007669"/>
    <property type="project" value="UniProtKB-KW"/>
</dbReference>
<organism evidence="5 6">
    <name type="scientific">Thalassobaculum litoreum DSM 18839</name>
    <dbReference type="NCBI Taxonomy" id="1123362"/>
    <lineage>
        <taxon>Bacteria</taxon>
        <taxon>Pseudomonadati</taxon>
        <taxon>Pseudomonadota</taxon>
        <taxon>Alphaproteobacteria</taxon>
        <taxon>Rhodospirillales</taxon>
        <taxon>Thalassobaculaceae</taxon>
        <taxon>Thalassobaculum</taxon>
    </lineage>
</organism>
<dbReference type="Proteomes" id="UP000198615">
    <property type="component" value="Unassembled WGS sequence"/>
</dbReference>
<keyword evidence="2" id="KW-0238">DNA-binding</keyword>
<evidence type="ECO:0000256" key="3">
    <source>
        <dbReference type="ARBA" id="ARBA00023163"/>
    </source>
</evidence>
<dbReference type="SMART" id="SM00418">
    <property type="entry name" value="HTH_ARSR"/>
    <property type="match status" value="1"/>
</dbReference>
<evidence type="ECO:0000313" key="6">
    <source>
        <dbReference type="Proteomes" id="UP000198615"/>
    </source>
</evidence>
<evidence type="ECO:0000256" key="2">
    <source>
        <dbReference type="ARBA" id="ARBA00023125"/>
    </source>
</evidence>
<evidence type="ECO:0000259" key="4">
    <source>
        <dbReference type="PROSITE" id="PS50987"/>
    </source>
</evidence>
<dbReference type="PROSITE" id="PS50987">
    <property type="entry name" value="HTH_ARSR_2"/>
    <property type="match status" value="1"/>
</dbReference>
<dbReference type="PANTHER" id="PTHR43132:SF2">
    <property type="entry name" value="ARSENICAL RESISTANCE OPERON REPRESSOR ARSR-RELATED"/>
    <property type="match status" value="1"/>
</dbReference>
<dbReference type="CDD" id="cd00090">
    <property type="entry name" value="HTH_ARSR"/>
    <property type="match status" value="1"/>
</dbReference>
<dbReference type="SUPFAM" id="SSF46785">
    <property type="entry name" value="Winged helix' DNA-binding domain"/>
    <property type="match status" value="1"/>
</dbReference>
<dbReference type="RefSeq" id="WP_028794232.1">
    <property type="nucleotide sequence ID" value="NZ_FNBW01000009.1"/>
</dbReference>
<dbReference type="PANTHER" id="PTHR43132">
    <property type="entry name" value="ARSENICAL RESISTANCE OPERON REPRESSOR ARSR-RELATED"/>
    <property type="match status" value="1"/>
</dbReference>
<dbReference type="InterPro" id="IPR011991">
    <property type="entry name" value="ArsR-like_HTH"/>
</dbReference>
<dbReference type="GO" id="GO:0003700">
    <property type="term" value="F:DNA-binding transcription factor activity"/>
    <property type="evidence" value="ECO:0007669"/>
    <property type="project" value="InterPro"/>
</dbReference>
<dbReference type="InterPro" id="IPR036388">
    <property type="entry name" value="WH-like_DNA-bd_sf"/>
</dbReference>
<dbReference type="EMBL" id="FNBW01000009">
    <property type="protein sequence ID" value="SDG05000.1"/>
    <property type="molecule type" value="Genomic_DNA"/>
</dbReference>